<name>A0A1G5JP66_9FLAO</name>
<evidence type="ECO:0000313" key="1">
    <source>
        <dbReference type="EMBL" id="SCY89934.1"/>
    </source>
</evidence>
<proteinExistence type="predicted"/>
<evidence type="ECO:0000313" key="2">
    <source>
        <dbReference type="Proteomes" id="UP000199354"/>
    </source>
</evidence>
<sequence length="264" mass="30375">MIRKSLFFGLFFSVLASCGDDEGQAYVHPTKIMQVKQVFSNGSVDVKNFTFKFGSLNDCQRITYDTNSTDNIIQNFIYNEQGVLEKAFAQNNRVYYFWLESGLVTKREEAGFPADLGEDVMARNIYIYNADKQLTGIDFYVRQPTSVDLVLLQRYVYEYDGHGNIVKLNYINPGSPQNNSYTLYTHDDKVNPYHNFEPKVNISAYNPYNKNNILTQKTYRASDPSTVLNEITYSYQYDEGGYPTYSLTTSSGSSPLQTYFTYQH</sequence>
<dbReference type="EMBL" id="FMVF01000015">
    <property type="protein sequence ID" value="SCY89934.1"/>
    <property type="molecule type" value="Genomic_DNA"/>
</dbReference>
<gene>
    <name evidence="1" type="ORF">SAMN02927903_02795</name>
</gene>
<dbReference type="PROSITE" id="PS51257">
    <property type="entry name" value="PROKAR_LIPOPROTEIN"/>
    <property type="match status" value="1"/>
</dbReference>
<dbReference type="AlphaFoldDB" id="A0A1G5JP66"/>
<keyword evidence="2" id="KW-1185">Reference proteome</keyword>
<dbReference type="STRING" id="490189.SAMN02927903_02795"/>
<accession>A0A1G5JP66</accession>
<organism evidence="1 2">
    <name type="scientific">Flavobacterium caeni</name>
    <dbReference type="NCBI Taxonomy" id="490189"/>
    <lineage>
        <taxon>Bacteria</taxon>
        <taxon>Pseudomonadati</taxon>
        <taxon>Bacteroidota</taxon>
        <taxon>Flavobacteriia</taxon>
        <taxon>Flavobacteriales</taxon>
        <taxon>Flavobacteriaceae</taxon>
        <taxon>Flavobacterium</taxon>
    </lineage>
</organism>
<protein>
    <submittedName>
        <fullName evidence="1">Uncharacterized protein</fullName>
    </submittedName>
</protein>
<reference evidence="1 2" key="1">
    <citation type="submission" date="2016-10" db="EMBL/GenBank/DDBJ databases">
        <authorList>
            <person name="de Groot N.N."/>
        </authorList>
    </citation>
    <scope>NUCLEOTIDE SEQUENCE [LARGE SCALE GENOMIC DNA]</scope>
    <source>
        <strain evidence="1 2">CGMCC 1.7031</strain>
    </source>
</reference>
<dbReference type="Proteomes" id="UP000199354">
    <property type="component" value="Unassembled WGS sequence"/>
</dbReference>